<protein>
    <recommendedName>
        <fullName evidence="3">WavE lipopolysaccharide synthesis</fullName>
    </recommendedName>
</protein>
<reference evidence="1 2" key="1">
    <citation type="journal article" date="2016" name="Nat. Commun.">
        <title>Thousands of microbial genomes shed light on interconnected biogeochemical processes in an aquifer system.</title>
        <authorList>
            <person name="Anantharaman K."/>
            <person name="Brown C.T."/>
            <person name="Hug L.A."/>
            <person name="Sharon I."/>
            <person name="Castelle C.J."/>
            <person name="Probst A.J."/>
            <person name="Thomas B.C."/>
            <person name="Singh A."/>
            <person name="Wilkins M.J."/>
            <person name="Karaoz U."/>
            <person name="Brodie E.L."/>
            <person name="Williams K.H."/>
            <person name="Hubbard S.S."/>
            <person name="Banfield J.F."/>
        </authorList>
    </citation>
    <scope>NUCLEOTIDE SEQUENCE [LARGE SCALE GENOMIC DNA]</scope>
</reference>
<dbReference type="Pfam" id="PF07507">
    <property type="entry name" value="WavE"/>
    <property type="match status" value="1"/>
</dbReference>
<dbReference type="AlphaFoldDB" id="A0A1F5SA45"/>
<organism evidence="1 2">
    <name type="scientific">Candidatus Falkowbacteria bacterium RIFCSPHIGHO2_02_FULL_42_9</name>
    <dbReference type="NCBI Taxonomy" id="1797986"/>
    <lineage>
        <taxon>Bacteria</taxon>
        <taxon>Candidatus Falkowiibacteriota</taxon>
    </lineage>
</organism>
<evidence type="ECO:0008006" key="3">
    <source>
        <dbReference type="Google" id="ProtNLM"/>
    </source>
</evidence>
<sequence>MLYKIKKFIPANFKRKLKDLGIKIIFLFLNIVEPLTGKFVSFSTRPIRASGISILSVCPEENYSEYTIVMQGPIVTKYRFTLETLLIYKKLFPGAFIVLSTWEGGDTYTIEAARGAGLEVIINKKPIPGLFNVNMQTVSAMAGLRLAAKLNKKYALKVRADQRIYNSESLTFFSNLLKNFPLTVSGSKLKGRIIATGAYNFKIKQKIYNIYESSPIFGYLEDVMLFFGADLISNNPPPLEFLKKYYPNSPFMAEGYIFTEFLKKIGHQPENTPEDYLRCLARYCILIDAMTLGWYWFKYKRFIECQNLGLTYEHNGHLAFTDWLNLYNYYK</sequence>
<proteinExistence type="predicted"/>
<gene>
    <name evidence="1" type="ORF">A3D45_02290</name>
</gene>
<accession>A0A1F5SA45</accession>
<dbReference type="EMBL" id="MFFT01000002">
    <property type="protein sequence ID" value="OGF23588.1"/>
    <property type="molecule type" value="Genomic_DNA"/>
</dbReference>
<evidence type="ECO:0000313" key="2">
    <source>
        <dbReference type="Proteomes" id="UP000176877"/>
    </source>
</evidence>
<name>A0A1F5SA45_9BACT</name>
<dbReference type="Proteomes" id="UP000176877">
    <property type="component" value="Unassembled WGS sequence"/>
</dbReference>
<evidence type="ECO:0000313" key="1">
    <source>
        <dbReference type="EMBL" id="OGF23588.1"/>
    </source>
</evidence>
<comment type="caution">
    <text evidence="1">The sequence shown here is derived from an EMBL/GenBank/DDBJ whole genome shotgun (WGS) entry which is preliminary data.</text>
</comment>
<dbReference type="InterPro" id="IPR011122">
    <property type="entry name" value="WavE"/>
</dbReference>